<gene>
    <name evidence="1" type="ORF">HanXRQr2_Chr17g0806351</name>
</gene>
<dbReference type="PANTHER" id="PTHR15140:SF37">
    <property type="entry name" value="UBIQUITIN-LIKE DOMAIN-CONTAINING PROTEIN"/>
    <property type="match status" value="1"/>
</dbReference>
<dbReference type="EMBL" id="MNCJ02000332">
    <property type="protein sequence ID" value="KAF5755754.1"/>
    <property type="molecule type" value="Genomic_DNA"/>
</dbReference>
<evidence type="ECO:0000313" key="1">
    <source>
        <dbReference type="EMBL" id="KAF5755754.1"/>
    </source>
</evidence>
<keyword evidence="2" id="KW-1185">Reference proteome</keyword>
<protein>
    <submittedName>
        <fullName evidence="1">Leucine-rich repeat domain superfamily</fullName>
    </submittedName>
</protein>
<dbReference type="Gene3D" id="3.80.10.10">
    <property type="entry name" value="Ribonuclease Inhibitor"/>
    <property type="match status" value="1"/>
</dbReference>
<name>A0A9K3GVH2_HELAN</name>
<sequence length="299" mass="34535">MPFENLQTISSAVLGHEPTSWVNYFPGVKKLSCSVYGDRRYDLKSLTFLEILKIIGMKSKVIPRFKKKSMIRFPASLTKLTLKGCHLPWSHMSYIQSLPNLEVLKLLTDAFVGPQWDAGEEPFQQLKFLKLSCLDIQQWEASSISFPCLKQLVLFCCFSLERIPFDMTYIPTLEDIQIEGCSNSVIVSAYDIQEEQQADGNYDLKIRVKRSRSSSLIRWLRAPGSSTKLYKLIYDIYESMMRVRTGISINLLTPHELQTLGLPINRPPAHHHIRRGRIRNDDRSKYHPIKPKILKGVRY</sequence>
<dbReference type="AlphaFoldDB" id="A0A9K3GVH2"/>
<dbReference type="Gramene" id="mRNA:HanXRQr2_Chr17g0806351">
    <property type="protein sequence ID" value="CDS:HanXRQr2_Chr17g0806351.1"/>
    <property type="gene ID" value="HanXRQr2_Chr17g0806351"/>
</dbReference>
<reference evidence="1" key="1">
    <citation type="journal article" date="2017" name="Nature">
        <title>The sunflower genome provides insights into oil metabolism, flowering and Asterid evolution.</title>
        <authorList>
            <person name="Badouin H."/>
            <person name="Gouzy J."/>
            <person name="Grassa C.J."/>
            <person name="Murat F."/>
            <person name="Staton S.E."/>
            <person name="Cottret L."/>
            <person name="Lelandais-Briere C."/>
            <person name="Owens G.L."/>
            <person name="Carrere S."/>
            <person name="Mayjonade B."/>
            <person name="Legrand L."/>
            <person name="Gill N."/>
            <person name="Kane N.C."/>
            <person name="Bowers J.E."/>
            <person name="Hubner S."/>
            <person name="Bellec A."/>
            <person name="Berard A."/>
            <person name="Berges H."/>
            <person name="Blanchet N."/>
            <person name="Boniface M.C."/>
            <person name="Brunel D."/>
            <person name="Catrice O."/>
            <person name="Chaidir N."/>
            <person name="Claudel C."/>
            <person name="Donnadieu C."/>
            <person name="Faraut T."/>
            <person name="Fievet G."/>
            <person name="Helmstetter N."/>
            <person name="King M."/>
            <person name="Knapp S.J."/>
            <person name="Lai Z."/>
            <person name="Le Paslier M.C."/>
            <person name="Lippi Y."/>
            <person name="Lorenzon L."/>
            <person name="Mandel J.R."/>
            <person name="Marage G."/>
            <person name="Marchand G."/>
            <person name="Marquand E."/>
            <person name="Bret-Mestries E."/>
            <person name="Morien E."/>
            <person name="Nambeesan S."/>
            <person name="Nguyen T."/>
            <person name="Pegot-Espagnet P."/>
            <person name="Pouilly N."/>
            <person name="Raftis F."/>
            <person name="Sallet E."/>
            <person name="Schiex T."/>
            <person name="Thomas J."/>
            <person name="Vandecasteele C."/>
            <person name="Vares D."/>
            <person name="Vear F."/>
            <person name="Vautrin S."/>
            <person name="Crespi M."/>
            <person name="Mangin B."/>
            <person name="Burke J.M."/>
            <person name="Salse J."/>
            <person name="Munos S."/>
            <person name="Vincourt P."/>
            <person name="Rieseberg L.H."/>
            <person name="Langlade N.B."/>
        </authorList>
    </citation>
    <scope>NUCLEOTIDE SEQUENCE</scope>
    <source>
        <tissue evidence="1">Leaves</tissue>
    </source>
</reference>
<comment type="caution">
    <text evidence="1">The sequence shown here is derived from an EMBL/GenBank/DDBJ whole genome shotgun (WGS) entry which is preliminary data.</text>
</comment>
<organism evidence="1 2">
    <name type="scientific">Helianthus annuus</name>
    <name type="common">Common sunflower</name>
    <dbReference type="NCBI Taxonomy" id="4232"/>
    <lineage>
        <taxon>Eukaryota</taxon>
        <taxon>Viridiplantae</taxon>
        <taxon>Streptophyta</taxon>
        <taxon>Embryophyta</taxon>
        <taxon>Tracheophyta</taxon>
        <taxon>Spermatophyta</taxon>
        <taxon>Magnoliopsida</taxon>
        <taxon>eudicotyledons</taxon>
        <taxon>Gunneridae</taxon>
        <taxon>Pentapetalae</taxon>
        <taxon>asterids</taxon>
        <taxon>campanulids</taxon>
        <taxon>Asterales</taxon>
        <taxon>Asteraceae</taxon>
        <taxon>Asteroideae</taxon>
        <taxon>Heliantheae alliance</taxon>
        <taxon>Heliantheae</taxon>
        <taxon>Helianthus</taxon>
    </lineage>
</organism>
<dbReference type="SUPFAM" id="SSF52058">
    <property type="entry name" value="L domain-like"/>
    <property type="match status" value="1"/>
</dbReference>
<reference evidence="1" key="2">
    <citation type="submission" date="2020-06" db="EMBL/GenBank/DDBJ databases">
        <title>Helianthus annuus Genome sequencing and assembly Release 2.</title>
        <authorList>
            <person name="Gouzy J."/>
            <person name="Langlade N."/>
            <person name="Munos S."/>
        </authorList>
    </citation>
    <scope>NUCLEOTIDE SEQUENCE</scope>
    <source>
        <tissue evidence="1">Leaves</tissue>
    </source>
</reference>
<dbReference type="InterPro" id="IPR032675">
    <property type="entry name" value="LRR_dom_sf"/>
</dbReference>
<accession>A0A9K3GVH2</accession>
<proteinExistence type="predicted"/>
<dbReference type="Proteomes" id="UP000215914">
    <property type="component" value="Unassembled WGS sequence"/>
</dbReference>
<evidence type="ECO:0000313" key="2">
    <source>
        <dbReference type="Proteomes" id="UP000215914"/>
    </source>
</evidence>
<dbReference type="PANTHER" id="PTHR15140">
    <property type="entry name" value="TUBULIN-SPECIFIC CHAPERONE E"/>
    <property type="match status" value="1"/>
</dbReference>